<protein>
    <recommendedName>
        <fullName evidence="6">FAD-binding domain-containing protein</fullName>
    </recommendedName>
</protein>
<proteinExistence type="predicted"/>
<feature type="domain" description="FAD-binding" evidence="6">
    <location>
        <begin position="123"/>
        <end position="348"/>
    </location>
</feature>
<dbReference type="InterPro" id="IPR002938">
    <property type="entry name" value="FAD-bd"/>
</dbReference>
<dbReference type="OrthoDB" id="47494at2759"/>
<dbReference type="Gene3D" id="3.50.50.60">
    <property type="entry name" value="FAD/NAD(P)-binding domain"/>
    <property type="match status" value="1"/>
</dbReference>
<dbReference type="AlphaFoldDB" id="A0A1V6TE41"/>
<evidence type="ECO:0000259" key="6">
    <source>
        <dbReference type="Pfam" id="PF01494"/>
    </source>
</evidence>
<dbReference type="PRINTS" id="PR00420">
    <property type="entry name" value="RNGMNOXGNASE"/>
</dbReference>
<comment type="caution">
    <text evidence="7">The sequence shown here is derived from an EMBL/GenBank/DDBJ whole genome shotgun (WGS) entry which is preliminary data.</text>
</comment>
<dbReference type="PANTHER" id="PTHR47178:SF5">
    <property type="entry name" value="FAD-BINDING DOMAIN-CONTAINING PROTEIN"/>
    <property type="match status" value="1"/>
</dbReference>
<reference evidence="8" key="1">
    <citation type="journal article" date="2017" name="Nat. Microbiol.">
        <title>Global analysis of biosynthetic gene clusters reveals vast potential of secondary metabolite production in Penicillium species.</title>
        <authorList>
            <person name="Nielsen J.C."/>
            <person name="Grijseels S."/>
            <person name="Prigent S."/>
            <person name="Ji B."/>
            <person name="Dainat J."/>
            <person name="Nielsen K.F."/>
            <person name="Frisvad J.C."/>
            <person name="Workman M."/>
            <person name="Nielsen J."/>
        </authorList>
    </citation>
    <scope>NUCLEOTIDE SEQUENCE [LARGE SCALE GENOMIC DNA]</scope>
    <source>
        <strain evidence="8">IBT 24891</strain>
    </source>
</reference>
<evidence type="ECO:0000256" key="4">
    <source>
        <dbReference type="ARBA" id="ARBA00023002"/>
    </source>
</evidence>
<organism evidence="7 8">
    <name type="scientific">Penicillium steckii</name>
    <dbReference type="NCBI Taxonomy" id="303698"/>
    <lineage>
        <taxon>Eukaryota</taxon>
        <taxon>Fungi</taxon>
        <taxon>Dikarya</taxon>
        <taxon>Ascomycota</taxon>
        <taxon>Pezizomycotina</taxon>
        <taxon>Eurotiomycetes</taxon>
        <taxon>Eurotiomycetidae</taxon>
        <taxon>Eurotiales</taxon>
        <taxon>Aspergillaceae</taxon>
        <taxon>Penicillium</taxon>
    </lineage>
</organism>
<accession>A0A1V6TE41</accession>
<keyword evidence="5" id="KW-0503">Monooxygenase</keyword>
<dbReference type="SUPFAM" id="SSF51905">
    <property type="entry name" value="FAD/NAD(P)-binding domain"/>
    <property type="match status" value="1"/>
</dbReference>
<name>A0A1V6TE41_9EURO</name>
<dbReference type="InterPro" id="IPR036188">
    <property type="entry name" value="FAD/NAD-bd_sf"/>
</dbReference>
<gene>
    <name evidence="7" type="ORF">PENSTE_c007G06723</name>
</gene>
<evidence type="ECO:0000256" key="2">
    <source>
        <dbReference type="ARBA" id="ARBA00022630"/>
    </source>
</evidence>
<dbReference type="PANTHER" id="PTHR47178">
    <property type="entry name" value="MONOOXYGENASE, FAD-BINDING"/>
    <property type="match status" value="1"/>
</dbReference>
<evidence type="ECO:0000256" key="1">
    <source>
        <dbReference type="ARBA" id="ARBA00001974"/>
    </source>
</evidence>
<dbReference type="EMBL" id="MLKD01000007">
    <property type="protein sequence ID" value="OQE24617.1"/>
    <property type="molecule type" value="Genomic_DNA"/>
</dbReference>
<keyword evidence="4" id="KW-0560">Oxidoreductase</keyword>
<dbReference type="STRING" id="303698.A0A1V6TE41"/>
<dbReference type="GO" id="GO:0071949">
    <property type="term" value="F:FAD binding"/>
    <property type="evidence" value="ECO:0007669"/>
    <property type="project" value="InterPro"/>
</dbReference>
<evidence type="ECO:0000313" key="8">
    <source>
        <dbReference type="Proteomes" id="UP000191285"/>
    </source>
</evidence>
<evidence type="ECO:0000256" key="3">
    <source>
        <dbReference type="ARBA" id="ARBA00022827"/>
    </source>
</evidence>
<dbReference type="Pfam" id="PF01494">
    <property type="entry name" value="FAD_binding_3"/>
    <property type="match status" value="1"/>
</dbReference>
<comment type="cofactor">
    <cofactor evidence="1">
        <name>FAD</name>
        <dbReference type="ChEBI" id="CHEBI:57692"/>
    </cofactor>
</comment>
<keyword evidence="3" id="KW-0274">FAD</keyword>
<keyword evidence="8" id="KW-1185">Reference proteome</keyword>
<evidence type="ECO:0000313" key="7">
    <source>
        <dbReference type="EMBL" id="OQE24617.1"/>
    </source>
</evidence>
<dbReference type="GO" id="GO:0004497">
    <property type="term" value="F:monooxygenase activity"/>
    <property type="evidence" value="ECO:0007669"/>
    <property type="project" value="UniProtKB-KW"/>
</dbReference>
<dbReference type="Proteomes" id="UP000191285">
    <property type="component" value="Unassembled WGS sequence"/>
</dbReference>
<sequence>MTLPVLISGAGLGGVCLGQALKKNNIPFKIFERCAKDNFSTQGYRLRISTHGVSALNYALTPEIFSLFGKTCAEASKLGVRVRPDGSPTAPMGLPSGVSPGGKAYTIDRITVSFLDGTTEEGSLLVGADGVRSNIRKQYVPDFQGIDTGMRLIFGKTPLTSDFLAKLPNEYRDGMSLVTNDDDNSQPVLMFESIRFPHAKELSSIDIPDPYMYWVLVVHCSRIPSSDQNPWHLSPEEAAKLANELTSSWHSQIRTILEMSDKSQTSIRSILSASLEITPWIPSSRVTLLGDAAHVMPPTGVMGANTALRDAADLAQRITSAGGVSHMNETVIGAYEANLREFAKSAIEMSWRGGRTSYGLKPAEECEQILI</sequence>
<keyword evidence="2" id="KW-0285">Flavoprotein</keyword>
<evidence type="ECO:0000256" key="5">
    <source>
        <dbReference type="ARBA" id="ARBA00023033"/>
    </source>
</evidence>